<accession>A0A9P9GL55</accession>
<comment type="similarity">
    <text evidence="1">Belongs to the methyltransferase superfamily. LaeA methyltransferase family.</text>
</comment>
<evidence type="ECO:0000256" key="2">
    <source>
        <dbReference type="SAM" id="MobiDB-lite"/>
    </source>
</evidence>
<dbReference type="EMBL" id="JAGTJS010000020">
    <property type="protein sequence ID" value="KAH7240542.1"/>
    <property type="molecule type" value="Genomic_DNA"/>
</dbReference>
<dbReference type="Proteomes" id="UP000736672">
    <property type="component" value="Unassembled WGS sequence"/>
</dbReference>
<evidence type="ECO:0000259" key="3">
    <source>
        <dbReference type="Pfam" id="PF13649"/>
    </source>
</evidence>
<dbReference type="OrthoDB" id="2013972at2759"/>
<feature type="region of interest" description="Disordered" evidence="2">
    <location>
        <begin position="1"/>
        <end position="53"/>
    </location>
</feature>
<keyword evidence="4" id="KW-0808">Transferase</keyword>
<feature type="domain" description="Methyltransferase" evidence="3">
    <location>
        <begin position="122"/>
        <end position="184"/>
    </location>
</feature>
<dbReference type="GO" id="GO:0008168">
    <property type="term" value="F:methyltransferase activity"/>
    <property type="evidence" value="ECO:0007669"/>
    <property type="project" value="UniProtKB-KW"/>
</dbReference>
<organism evidence="4 5">
    <name type="scientific">Fusarium solani</name>
    <name type="common">Filamentous fungus</name>
    <dbReference type="NCBI Taxonomy" id="169388"/>
    <lineage>
        <taxon>Eukaryota</taxon>
        <taxon>Fungi</taxon>
        <taxon>Dikarya</taxon>
        <taxon>Ascomycota</taxon>
        <taxon>Pezizomycotina</taxon>
        <taxon>Sordariomycetes</taxon>
        <taxon>Hypocreomycetidae</taxon>
        <taxon>Hypocreales</taxon>
        <taxon>Nectriaceae</taxon>
        <taxon>Fusarium</taxon>
        <taxon>Fusarium solani species complex</taxon>
    </lineage>
</organism>
<evidence type="ECO:0000313" key="5">
    <source>
        <dbReference type="Proteomes" id="UP000736672"/>
    </source>
</evidence>
<dbReference type="PANTHER" id="PTHR43591">
    <property type="entry name" value="METHYLTRANSFERASE"/>
    <property type="match status" value="1"/>
</dbReference>
<dbReference type="InterPro" id="IPR041698">
    <property type="entry name" value="Methyltransf_25"/>
</dbReference>
<sequence length="346" mass="38472">MSSNTDNIDVTVANEHTGSGEPGEDLLPGHAESENDSTVGHDADSAVGEDNADSTASITSSILRYRTIRGRTFHSERGDAFYWGSNDDAQSEAMDVVHHMWTLAQDGKIFQAPISSSIQRAVDIGCGTGMWAIDFADEFPSCKVVGTDISPIQPDFVPPNLVFEIEDCTQEWTFPPNSFDYPHSQLFKQAYIALKPGGYLESFEASPRIESDDGTVLPDSAMAQWGEIFIRAAEKVGRSFTVIENETQKIAMNAAGFQDIQEWNFKCPLNRWPQDALLKEIGGFAQYSSTQDSEGFLTLMADMAGWGEEEFHVFIARFRREIRDLKNHPYSRMKAVWGRKPFGGEV</sequence>
<dbReference type="Gene3D" id="3.40.50.150">
    <property type="entry name" value="Vaccinia Virus protein VP39"/>
    <property type="match status" value="1"/>
</dbReference>
<dbReference type="SUPFAM" id="SSF53335">
    <property type="entry name" value="S-adenosyl-L-methionine-dependent methyltransferases"/>
    <property type="match status" value="1"/>
</dbReference>
<evidence type="ECO:0000313" key="4">
    <source>
        <dbReference type="EMBL" id="KAH7240542.1"/>
    </source>
</evidence>
<dbReference type="InterPro" id="IPR029063">
    <property type="entry name" value="SAM-dependent_MTases_sf"/>
</dbReference>
<dbReference type="PANTHER" id="PTHR43591:SF10">
    <property type="entry name" value="ABC TRANSMEMBRANE TYPE-1 DOMAIN-CONTAINING PROTEIN-RELATED"/>
    <property type="match status" value="1"/>
</dbReference>
<proteinExistence type="inferred from homology"/>
<dbReference type="Pfam" id="PF13649">
    <property type="entry name" value="Methyltransf_25"/>
    <property type="match status" value="1"/>
</dbReference>
<dbReference type="GO" id="GO:0032259">
    <property type="term" value="P:methylation"/>
    <property type="evidence" value="ECO:0007669"/>
    <property type="project" value="UniProtKB-KW"/>
</dbReference>
<comment type="caution">
    <text evidence="4">The sequence shown here is derived from an EMBL/GenBank/DDBJ whole genome shotgun (WGS) entry which is preliminary data.</text>
</comment>
<dbReference type="AlphaFoldDB" id="A0A9P9GL55"/>
<evidence type="ECO:0000256" key="1">
    <source>
        <dbReference type="ARBA" id="ARBA00038158"/>
    </source>
</evidence>
<dbReference type="CDD" id="cd02440">
    <property type="entry name" value="AdoMet_MTases"/>
    <property type="match status" value="1"/>
</dbReference>
<reference evidence="4" key="1">
    <citation type="journal article" date="2021" name="Nat. Commun.">
        <title>Genetic determinants of endophytism in the Arabidopsis root mycobiome.</title>
        <authorList>
            <person name="Mesny F."/>
            <person name="Miyauchi S."/>
            <person name="Thiergart T."/>
            <person name="Pickel B."/>
            <person name="Atanasova L."/>
            <person name="Karlsson M."/>
            <person name="Huettel B."/>
            <person name="Barry K.W."/>
            <person name="Haridas S."/>
            <person name="Chen C."/>
            <person name="Bauer D."/>
            <person name="Andreopoulos W."/>
            <person name="Pangilinan J."/>
            <person name="LaButti K."/>
            <person name="Riley R."/>
            <person name="Lipzen A."/>
            <person name="Clum A."/>
            <person name="Drula E."/>
            <person name="Henrissat B."/>
            <person name="Kohler A."/>
            <person name="Grigoriev I.V."/>
            <person name="Martin F.M."/>
            <person name="Hacquard S."/>
        </authorList>
    </citation>
    <scope>NUCLEOTIDE SEQUENCE</scope>
    <source>
        <strain evidence="4">FSSC 5 MPI-SDFR-AT-0091</strain>
    </source>
</reference>
<name>A0A9P9GL55_FUSSL</name>
<keyword evidence="5" id="KW-1185">Reference proteome</keyword>
<keyword evidence="4" id="KW-0489">Methyltransferase</keyword>
<gene>
    <name evidence="4" type="ORF">B0J15DRAFT_538132</name>
</gene>
<protein>
    <submittedName>
        <fullName evidence="4">S-adenosyl-L-methionine-dependent methyltransferase</fullName>
    </submittedName>
</protein>